<organism evidence="1 2">
    <name type="scientific">Brassica napus</name>
    <name type="common">Rape</name>
    <dbReference type="NCBI Taxonomy" id="3708"/>
    <lineage>
        <taxon>Eukaryota</taxon>
        <taxon>Viridiplantae</taxon>
        <taxon>Streptophyta</taxon>
        <taxon>Embryophyta</taxon>
        <taxon>Tracheophyta</taxon>
        <taxon>Spermatophyta</taxon>
        <taxon>Magnoliopsida</taxon>
        <taxon>eudicotyledons</taxon>
        <taxon>Gunneridae</taxon>
        <taxon>Pentapetalae</taxon>
        <taxon>rosids</taxon>
        <taxon>malvids</taxon>
        <taxon>Brassicales</taxon>
        <taxon>Brassicaceae</taxon>
        <taxon>Brassiceae</taxon>
        <taxon>Brassica</taxon>
    </lineage>
</organism>
<name>A0ABQ7YCL5_BRANA</name>
<dbReference type="Proteomes" id="UP000824890">
    <property type="component" value="Unassembled WGS sequence"/>
</dbReference>
<gene>
    <name evidence="1" type="ORF">HID58_082274</name>
</gene>
<accession>A0ABQ7YCL5</accession>
<feature type="non-terminal residue" evidence="1">
    <location>
        <position position="1"/>
    </location>
</feature>
<keyword evidence="2" id="KW-1185">Reference proteome</keyword>
<dbReference type="EMBL" id="JAGKQM010000018">
    <property type="protein sequence ID" value="KAH0865063.1"/>
    <property type="molecule type" value="Genomic_DNA"/>
</dbReference>
<evidence type="ECO:0000313" key="2">
    <source>
        <dbReference type="Proteomes" id="UP000824890"/>
    </source>
</evidence>
<sequence>STSVLPLSLPFKIYHSHPVLFASFVLICSSPANYPPWLIGKLLYLPILRNREDDAKEMNPSWKLKNIDKTDMNKNKHIWRVQTKLRTHTQIQRKA</sequence>
<protein>
    <submittedName>
        <fullName evidence="1">Uncharacterized protein</fullName>
    </submittedName>
</protein>
<reference evidence="1 2" key="1">
    <citation type="submission" date="2021-05" db="EMBL/GenBank/DDBJ databases">
        <title>Genome Assembly of Synthetic Allotetraploid Brassica napus Reveals Homoeologous Exchanges between Subgenomes.</title>
        <authorList>
            <person name="Davis J.T."/>
        </authorList>
    </citation>
    <scope>NUCLEOTIDE SEQUENCE [LARGE SCALE GENOMIC DNA]</scope>
    <source>
        <strain evidence="2">cv. Da-Ae</strain>
        <tissue evidence="1">Seedling</tissue>
    </source>
</reference>
<evidence type="ECO:0000313" key="1">
    <source>
        <dbReference type="EMBL" id="KAH0865063.1"/>
    </source>
</evidence>
<comment type="caution">
    <text evidence="1">The sequence shown here is derived from an EMBL/GenBank/DDBJ whole genome shotgun (WGS) entry which is preliminary data.</text>
</comment>
<proteinExistence type="predicted"/>